<dbReference type="AlphaFoldDB" id="A0AAV5SA89"/>
<organism evidence="2 3">
    <name type="scientific">Pristionchus entomophagus</name>
    <dbReference type="NCBI Taxonomy" id="358040"/>
    <lineage>
        <taxon>Eukaryota</taxon>
        <taxon>Metazoa</taxon>
        <taxon>Ecdysozoa</taxon>
        <taxon>Nematoda</taxon>
        <taxon>Chromadorea</taxon>
        <taxon>Rhabditida</taxon>
        <taxon>Rhabditina</taxon>
        <taxon>Diplogasteromorpha</taxon>
        <taxon>Diplogasteroidea</taxon>
        <taxon>Neodiplogasteridae</taxon>
        <taxon>Pristionchus</taxon>
    </lineage>
</organism>
<dbReference type="EMBL" id="BTSX01000001">
    <property type="protein sequence ID" value="GMS79848.1"/>
    <property type="molecule type" value="Genomic_DNA"/>
</dbReference>
<reference evidence="2" key="1">
    <citation type="submission" date="2023-10" db="EMBL/GenBank/DDBJ databases">
        <title>Genome assembly of Pristionchus species.</title>
        <authorList>
            <person name="Yoshida K."/>
            <person name="Sommer R.J."/>
        </authorList>
    </citation>
    <scope>NUCLEOTIDE SEQUENCE</scope>
    <source>
        <strain evidence="2">RS0144</strain>
    </source>
</reference>
<evidence type="ECO:0000313" key="3">
    <source>
        <dbReference type="Proteomes" id="UP001432027"/>
    </source>
</evidence>
<feature type="region of interest" description="Disordered" evidence="1">
    <location>
        <begin position="53"/>
        <end position="81"/>
    </location>
</feature>
<name>A0AAV5SA89_9BILA</name>
<gene>
    <name evidence="2" type="ORF">PENTCL1PPCAC_2023</name>
</gene>
<evidence type="ECO:0000313" key="2">
    <source>
        <dbReference type="EMBL" id="GMS79848.1"/>
    </source>
</evidence>
<comment type="caution">
    <text evidence="2">The sequence shown here is derived from an EMBL/GenBank/DDBJ whole genome shotgun (WGS) entry which is preliminary data.</text>
</comment>
<feature type="non-terminal residue" evidence="2">
    <location>
        <position position="1"/>
    </location>
</feature>
<sequence>ITSILIPSRHFDRINNFFFFLFAQDEDVTAIVDFRKECIRIITHIYDVQRCPSKESEKERGMNSLESSKRRIQLSVSRRKN</sequence>
<dbReference type="Proteomes" id="UP001432027">
    <property type="component" value="Unassembled WGS sequence"/>
</dbReference>
<evidence type="ECO:0000256" key="1">
    <source>
        <dbReference type="SAM" id="MobiDB-lite"/>
    </source>
</evidence>
<keyword evidence="3" id="KW-1185">Reference proteome</keyword>
<accession>A0AAV5SA89</accession>
<protein>
    <submittedName>
        <fullName evidence="2">Uncharacterized protein</fullName>
    </submittedName>
</protein>
<proteinExistence type="predicted"/>